<dbReference type="PROSITE" id="PS50928">
    <property type="entry name" value="ABC_TM1"/>
    <property type="match status" value="1"/>
</dbReference>
<reference evidence="9" key="1">
    <citation type="submission" date="2018-05" db="EMBL/GenBank/DDBJ databases">
        <authorList>
            <person name="Lanie J.A."/>
            <person name="Ng W.-L."/>
            <person name="Kazmierczak K.M."/>
            <person name="Andrzejewski T.M."/>
            <person name="Davidsen T.M."/>
            <person name="Wayne K.J."/>
            <person name="Tettelin H."/>
            <person name="Glass J.I."/>
            <person name="Rusch D."/>
            <person name="Podicherti R."/>
            <person name="Tsui H.-C.T."/>
            <person name="Winkler M.E."/>
        </authorList>
    </citation>
    <scope>NUCLEOTIDE SEQUENCE</scope>
</reference>
<gene>
    <name evidence="9" type="ORF">METZ01_LOCUS129078</name>
</gene>
<evidence type="ECO:0000256" key="2">
    <source>
        <dbReference type="ARBA" id="ARBA00022448"/>
    </source>
</evidence>
<proteinExistence type="predicted"/>
<evidence type="ECO:0000256" key="7">
    <source>
        <dbReference type="SAM" id="Phobius"/>
    </source>
</evidence>
<comment type="subcellular location">
    <subcellularLocation>
        <location evidence="1">Cell membrane</location>
        <topology evidence="1">Multi-pass membrane protein</topology>
    </subcellularLocation>
</comment>
<dbReference type="Pfam" id="PF00528">
    <property type="entry name" value="BPD_transp_1"/>
    <property type="match status" value="1"/>
</dbReference>
<dbReference type="CDD" id="cd06261">
    <property type="entry name" value="TM_PBP2"/>
    <property type="match status" value="1"/>
</dbReference>
<feature type="domain" description="ABC transmembrane type-1" evidence="8">
    <location>
        <begin position="68"/>
        <end position="214"/>
    </location>
</feature>
<feature type="transmembrane region" description="Helical" evidence="7">
    <location>
        <begin position="128"/>
        <end position="151"/>
    </location>
</feature>
<dbReference type="InterPro" id="IPR000515">
    <property type="entry name" value="MetI-like"/>
</dbReference>
<dbReference type="AlphaFoldDB" id="A0A381YGV1"/>
<dbReference type="SUPFAM" id="SSF161098">
    <property type="entry name" value="MetI-like"/>
    <property type="match status" value="1"/>
</dbReference>
<evidence type="ECO:0000256" key="6">
    <source>
        <dbReference type="ARBA" id="ARBA00023136"/>
    </source>
</evidence>
<dbReference type="GO" id="GO:0005886">
    <property type="term" value="C:plasma membrane"/>
    <property type="evidence" value="ECO:0007669"/>
    <property type="project" value="UniProtKB-SubCell"/>
</dbReference>
<dbReference type="InterPro" id="IPR035906">
    <property type="entry name" value="MetI-like_sf"/>
</dbReference>
<keyword evidence="2" id="KW-0813">Transport</keyword>
<evidence type="ECO:0000256" key="3">
    <source>
        <dbReference type="ARBA" id="ARBA00022475"/>
    </source>
</evidence>
<keyword evidence="4 7" id="KW-0812">Transmembrane</keyword>
<dbReference type="PANTHER" id="PTHR30151">
    <property type="entry name" value="ALKANE SULFONATE ABC TRANSPORTER-RELATED, MEMBRANE SUBUNIT"/>
    <property type="match status" value="1"/>
</dbReference>
<dbReference type="Gene3D" id="1.10.3720.10">
    <property type="entry name" value="MetI-like"/>
    <property type="match status" value="1"/>
</dbReference>
<dbReference type="GO" id="GO:0055085">
    <property type="term" value="P:transmembrane transport"/>
    <property type="evidence" value="ECO:0007669"/>
    <property type="project" value="InterPro"/>
</dbReference>
<evidence type="ECO:0000256" key="1">
    <source>
        <dbReference type="ARBA" id="ARBA00004651"/>
    </source>
</evidence>
<dbReference type="EMBL" id="UINC01018199">
    <property type="protein sequence ID" value="SVA76224.1"/>
    <property type="molecule type" value="Genomic_DNA"/>
</dbReference>
<evidence type="ECO:0000313" key="9">
    <source>
        <dbReference type="EMBL" id="SVA76224.1"/>
    </source>
</evidence>
<evidence type="ECO:0000259" key="8">
    <source>
        <dbReference type="PROSITE" id="PS50928"/>
    </source>
</evidence>
<keyword evidence="5 7" id="KW-1133">Transmembrane helix</keyword>
<protein>
    <recommendedName>
        <fullName evidence="8">ABC transmembrane type-1 domain-containing protein</fullName>
    </recommendedName>
</protein>
<feature type="transmembrane region" description="Helical" evidence="7">
    <location>
        <begin position="21"/>
        <end position="43"/>
    </location>
</feature>
<evidence type="ECO:0000256" key="5">
    <source>
        <dbReference type="ARBA" id="ARBA00022989"/>
    </source>
</evidence>
<keyword evidence="3" id="KW-1003">Cell membrane</keyword>
<feature type="non-terminal residue" evidence="9">
    <location>
        <position position="214"/>
    </location>
</feature>
<keyword evidence="6 7" id="KW-0472">Membrane</keyword>
<accession>A0A381YGV1</accession>
<evidence type="ECO:0000256" key="4">
    <source>
        <dbReference type="ARBA" id="ARBA00022692"/>
    </source>
</evidence>
<feature type="transmembrane region" description="Helical" evidence="7">
    <location>
        <begin position="98"/>
        <end position="122"/>
    </location>
</feature>
<name>A0A381YGV1_9ZZZZ</name>
<dbReference type="PANTHER" id="PTHR30151:SF0">
    <property type="entry name" value="ABC TRANSPORTER PERMEASE PROTEIN MJ0413-RELATED"/>
    <property type="match status" value="1"/>
</dbReference>
<feature type="transmembrane region" description="Helical" evidence="7">
    <location>
        <begin position="189"/>
        <end position="209"/>
    </location>
</feature>
<organism evidence="9">
    <name type="scientific">marine metagenome</name>
    <dbReference type="NCBI Taxonomy" id="408172"/>
    <lineage>
        <taxon>unclassified sequences</taxon>
        <taxon>metagenomes</taxon>
        <taxon>ecological metagenomes</taxon>
    </lineage>
</organism>
<sequence length="214" mass="23351">MATQYQNDKFSLKPWFIQFISRYWAILLFLVVWQAWVVINAFNPIVAVGPFAVLSDLINHPEIYLSNMFITFVVALGGLASGMILGSLLAIASWFSRFVSAMLTPLAVMFASVPVVALIPIFARLFGFNITTSLFVVVVITFFPSFVFTSSGLRSLPPGSEDLFRVLGAGRLTVLWRLALPAALPNMAIALRLSASHAVLAAMVAEFLMGTTGL</sequence>
<feature type="transmembrane region" description="Helical" evidence="7">
    <location>
        <begin position="63"/>
        <end position="91"/>
    </location>
</feature>